<dbReference type="RefSeq" id="WP_193807814.1">
    <property type="nucleotide sequence ID" value="NZ_CP087714.1"/>
</dbReference>
<name>A0ABZ3H2I3_GEOAI</name>
<dbReference type="GeneID" id="90449285"/>
<reference evidence="1 2" key="1">
    <citation type="submission" date="2021-11" db="EMBL/GenBank/DDBJ databases">
        <title>Whole genome of Geoglobus acetivorans.</title>
        <authorList>
            <person name="Liu D."/>
        </authorList>
    </citation>
    <scope>NUCLEOTIDE SEQUENCE [LARGE SCALE GENOMIC DNA]</scope>
    <source>
        <strain evidence="1 2">SBH6</strain>
    </source>
</reference>
<evidence type="ECO:0000313" key="2">
    <source>
        <dbReference type="Proteomes" id="UP001492541"/>
    </source>
</evidence>
<accession>A0ABZ3H2I3</accession>
<sequence length="175" mass="20980">MRGRHSVVRVEGDRAIKQFFPEYRYNFWKEAGFLSLLQEFDFVPRLYSINPEKLEIEMEFIEGKPIKDVINELSSETLGKILDICRKLDALGIQKEEMNHPDRHIIISDRIVFIDFERGVIKCRPSNLTQFTVYLNSRLRLMKNEELKKLLREYKRGFDDESYKILRAQILQYMK</sequence>
<proteinExistence type="predicted"/>
<keyword evidence="2" id="KW-1185">Reference proteome</keyword>
<dbReference type="EMBL" id="CP087714">
    <property type="protein sequence ID" value="XAT62869.1"/>
    <property type="molecule type" value="Genomic_DNA"/>
</dbReference>
<protein>
    <recommendedName>
        <fullName evidence="3">Serine/threonine protein kinase</fullName>
    </recommendedName>
</protein>
<dbReference type="InterPro" id="IPR011009">
    <property type="entry name" value="Kinase-like_dom_sf"/>
</dbReference>
<evidence type="ECO:0008006" key="3">
    <source>
        <dbReference type="Google" id="ProtNLM"/>
    </source>
</evidence>
<dbReference type="Proteomes" id="UP001492541">
    <property type="component" value="Chromosome"/>
</dbReference>
<evidence type="ECO:0000313" key="1">
    <source>
        <dbReference type="EMBL" id="XAT62869.1"/>
    </source>
</evidence>
<dbReference type="SUPFAM" id="SSF56112">
    <property type="entry name" value="Protein kinase-like (PK-like)"/>
    <property type="match status" value="1"/>
</dbReference>
<gene>
    <name evidence="1" type="ORF">LPQ35_06320</name>
</gene>
<organism evidence="1 2">
    <name type="scientific">Geoglobus acetivorans</name>
    <dbReference type="NCBI Taxonomy" id="565033"/>
    <lineage>
        <taxon>Archaea</taxon>
        <taxon>Methanobacteriati</taxon>
        <taxon>Methanobacteriota</taxon>
        <taxon>Archaeoglobi</taxon>
        <taxon>Archaeoglobales</taxon>
        <taxon>Archaeoglobaceae</taxon>
        <taxon>Geoglobus</taxon>
    </lineage>
</organism>